<reference evidence="3" key="1">
    <citation type="submission" date="2016-06" db="EMBL/GenBank/DDBJ databases">
        <authorList>
            <person name="Varghese N."/>
            <person name="Submissions Spin"/>
        </authorList>
    </citation>
    <scope>NUCLEOTIDE SEQUENCE [LARGE SCALE GENOMIC DNA]</scope>
    <source>
        <strain evidence="3">DSM 43909</strain>
    </source>
</reference>
<dbReference type="RefSeq" id="WP_157744456.1">
    <property type="nucleotide sequence ID" value="NZ_LT607411.1"/>
</dbReference>
<gene>
    <name evidence="2" type="ORF">GA0074695_2931</name>
</gene>
<sequence length="558" mass="59953">MTRMEPNPRSGGIEDGLAARVHDPLWLLARQWQLGEFRADDAGSPAFVDVTGETHCLDGWRAGAAGVWQPWDVAAAPIERLVEQENADPATDPRLRLDGGVRWLRTLAQVPQARAAFLAACAWPPPAPGLAARGLTAAVLARSPDGAQVARSLRLLLADGTADAEAARLGLDAAARAHVTAAAPSWLAWWDGHAPHEAQPPASTAPVTWDPHRMEHTFSLRASSLPDVELVAPRYTGGRLDWPTVDVAPPSQAPSNPARPTPLTLRGVPGPARFGGMPAQRFWEMEDAQFDAGAVDAAPHDVARLLLVAFATVYGNDWCVVPVRMPVGALIRITALTVTDVFGRSTMLGPAAAIDPAWNLFALTDDLAPGGSSPWFLLAPALPDSLEGQELESVLLARDEMANLAWAVELRVPDAAGEAADRYDSWAARPRPAPAPSPIAHYRVDTDVPDFWYPLAPEQPGDSAPVRLRLVPLARQLGGRVVEELPLGCVLEESRLPGDPLWLHEEEVPRSGVRISRRCQRARWHDGSVHTWTARRRGAGAGESSSGLVFDTVEPPTA</sequence>
<name>A0A1C4X1K6_MICVI</name>
<feature type="region of interest" description="Disordered" evidence="1">
    <location>
        <begin position="537"/>
        <end position="558"/>
    </location>
</feature>
<organism evidence="2 3">
    <name type="scientific">Micromonospora viridifaciens</name>
    <dbReference type="NCBI Taxonomy" id="1881"/>
    <lineage>
        <taxon>Bacteria</taxon>
        <taxon>Bacillati</taxon>
        <taxon>Actinomycetota</taxon>
        <taxon>Actinomycetes</taxon>
        <taxon>Micromonosporales</taxon>
        <taxon>Micromonosporaceae</taxon>
        <taxon>Micromonospora</taxon>
    </lineage>
</organism>
<keyword evidence="3" id="KW-1185">Reference proteome</keyword>
<accession>A0A1C4X1K6</accession>
<evidence type="ECO:0000256" key="1">
    <source>
        <dbReference type="SAM" id="MobiDB-lite"/>
    </source>
</evidence>
<dbReference type="OrthoDB" id="9763471at2"/>
<protein>
    <submittedName>
        <fullName evidence="2">Uncharacterized protein</fullName>
    </submittedName>
</protein>
<dbReference type="AlphaFoldDB" id="A0A1C4X1K6"/>
<proteinExistence type="predicted"/>
<evidence type="ECO:0000313" key="2">
    <source>
        <dbReference type="EMBL" id="SCF02377.1"/>
    </source>
</evidence>
<dbReference type="Proteomes" id="UP000198242">
    <property type="component" value="Chromosome I"/>
</dbReference>
<dbReference type="EMBL" id="LT607411">
    <property type="protein sequence ID" value="SCF02377.1"/>
    <property type="molecule type" value="Genomic_DNA"/>
</dbReference>
<evidence type="ECO:0000313" key="3">
    <source>
        <dbReference type="Proteomes" id="UP000198242"/>
    </source>
</evidence>